<keyword evidence="10" id="KW-0159">Chromosome partition</keyword>
<proteinExistence type="inferred from homology"/>
<organism evidence="20 21">
    <name type="scientific">Torulaspora globosa</name>
    <dbReference type="NCBI Taxonomy" id="48254"/>
    <lineage>
        <taxon>Eukaryota</taxon>
        <taxon>Fungi</taxon>
        <taxon>Dikarya</taxon>
        <taxon>Ascomycota</taxon>
        <taxon>Saccharomycotina</taxon>
        <taxon>Saccharomycetes</taxon>
        <taxon>Saccharomycetales</taxon>
        <taxon>Saccharomycetaceae</taxon>
        <taxon>Torulaspora</taxon>
    </lineage>
</organism>
<dbReference type="PANTHER" id="PTHR28216:SF1">
    <property type="entry name" value="DASH COMPLEX SUBUNIT DUO1"/>
    <property type="match status" value="1"/>
</dbReference>
<evidence type="ECO:0000313" key="21">
    <source>
        <dbReference type="Proteomes" id="UP000510647"/>
    </source>
</evidence>
<feature type="region of interest" description="Disordered" evidence="19">
    <location>
        <begin position="173"/>
        <end position="233"/>
    </location>
</feature>
<keyword evidence="9" id="KW-0498">Mitosis</keyword>
<evidence type="ECO:0000256" key="9">
    <source>
        <dbReference type="ARBA" id="ARBA00022776"/>
    </source>
</evidence>
<evidence type="ECO:0000256" key="10">
    <source>
        <dbReference type="ARBA" id="ARBA00022829"/>
    </source>
</evidence>
<sequence>MSQDNVPDGHSDGDREHHAMDSSAVNRLIPQMFDQMRSNLGMNSFDKVQGKSYQTASYNSLVNTQSMLKELETLDKLIPMFESVNQSLQKAVPSHLKRIHEICKSTNAMLDSWVSIQSQAGYVNKLMDSEEYVKYSEAQLRKDDSITAETVISEKMNEIEALKKQIANEKAKRTLVDQSTSNGQNSAGLRPGSSGRVAKNSITSSRMRRPSAIPKVTSRLTRPTASSSRKMFR</sequence>
<reference evidence="20 21" key="1">
    <citation type="submission" date="2020-06" db="EMBL/GenBank/DDBJ databases">
        <title>The yeast mating-type switching endonuclease HO is a domesticated member of an unorthodox homing genetic element family.</title>
        <authorList>
            <person name="Coughlan A.Y."/>
            <person name="Lombardi L."/>
            <person name="Braun-Galleani S."/>
            <person name="Martos A.R."/>
            <person name="Galeote V."/>
            <person name="Bigey F."/>
            <person name="Dequin S."/>
            <person name="Byrne K.P."/>
            <person name="Wolfe K.H."/>
        </authorList>
    </citation>
    <scope>NUCLEOTIDE SEQUENCE [LARGE SCALE GENOMIC DNA]</scope>
    <source>
        <strain evidence="20 21">CBS2947</strain>
    </source>
</reference>
<dbReference type="EMBL" id="CP059273">
    <property type="protein sequence ID" value="QLQ82113.1"/>
    <property type="molecule type" value="Genomic_DNA"/>
</dbReference>
<accession>A0A7H9HXR4</accession>
<dbReference type="AlphaFoldDB" id="A0A7H9HXR4"/>
<keyword evidence="11" id="KW-0995">Kinetochore</keyword>
<evidence type="ECO:0000256" key="2">
    <source>
        <dbReference type="ARBA" id="ARBA00004186"/>
    </source>
</evidence>
<evidence type="ECO:0000256" key="18">
    <source>
        <dbReference type="ARBA" id="ARBA00044358"/>
    </source>
</evidence>
<keyword evidence="7" id="KW-0132">Cell division</keyword>
<evidence type="ECO:0000256" key="7">
    <source>
        <dbReference type="ARBA" id="ARBA00022618"/>
    </source>
</evidence>
<dbReference type="Proteomes" id="UP000510647">
    <property type="component" value="Chromosome 7"/>
</dbReference>
<evidence type="ECO:0000256" key="5">
    <source>
        <dbReference type="ARBA" id="ARBA00022454"/>
    </source>
</evidence>
<dbReference type="GO" id="GO:0042729">
    <property type="term" value="C:DASH complex"/>
    <property type="evidence" value="ECO:0007669"/>
    <property type="project" value="InterPro"/>
</dbReference>
<keyword evidence="16" id="KW-0137">Centromere</keyword>
<evidence type="ECO:0000256" key="12">
    <source>
        <dbReference type="ARBA" id="ARBA00023054"/>
    </source>
</evidence>
<keyword evidence="8" id="KW-0493">Microtubule</keyword>
<evidence type="ECO:0000256" key="19">
    <source>
        <dbReference type="SAM" id="MobiDB-lite"/>
    </source>
</evidence>
<evidence type="ECO:0000256" key="6">
    <source>
        <dbReference type="ARBA" id="ARBA00022490"/>
    </source>
</evidence>
<keyword evidence="6" id="KW-0963">Cytoplasm</keyword>
<keyword evidence="12" id="KW-0175">Coiled coil</keyword>
<comment type="subcellular location">
    <subcellularLocation>
        <location evidence="3">Chromosome</location>
        <location evidence="3">Centromere</location>
        <location evidence="3">Kinetochore</location>
    </subcellularLocation>
    <subcellularLocation>
        <location evidence="2">Cytoplasm</location>
        <location evidence="2">Cytoskeleton</location>
        <location evidence="2">Spindle</location>
    </subcellularLocation>
    <subcellularLocation>
        <location evidence="1">Nucleus</location>
    </subcellularLocation>
</comment>
<dbReference type="InterPro" id="IPR013960">
    <property type="entry name" value="DASH_Duo1"/>
</dbReference>
<evidence type="ECO:0000256" key="4">
    <source>
        <dbReference type="ARBA" id="ARBA00005366"/>
    </source>
</evidence>
<comment type="similarity">
    <text evidence="4">Belongs to the DASH complex DUO1 family.</text>
</comment>
<dbReference type="GO" id="GO:0051301">
    <property type="term" value="P:cell division"/>
    <property type="evidence" value="ECO:0007669"/>
    <property type="project" value="UniProtKB-KW"/>
</dbReference>
<dbReference type="OrthoDB" id="4067138at2759"/>
<dbReference type="PANTHER" id="PTHR28216">
    <property type="entry name" value="DASH COMPLEX SUBUNIT DUO1"/>
    <property type="match status" value="1"/>
</dbReference>
<evidence type="ECO:0000256" key="16">
    <source>
        <dbReference type="ARBA" id="ARBA00023328"/>
    </source>
</evidence>
<evidence type="ECO:0000256" key="13">
    <source>
        <dbReference type="ARBA" id="ARBA00023212"/>
    </source>
</evidence>
<feature type="compositionally biased region" description="Polar residues" evidence="19">
    <location>
        <begin position="218"/>
        <end position="233"/>
    </location>
</feature>
<protein>
    <recommendedName>
        <fullName evidence="17">DASH complex subunit DUO1</fullName>
    </recommendedName>
    <alternativeName>
        <fullName evidence="18">Outer kinetochore protein DUO1</fullName>
    </alternativeName>
</protein>
<gene>
    <name evidence="20" type="ORF">HG537_0G03680</name>
</gene>
<evidence type="ECO:0000256" key="15">
    <source>
        <dbReference type="ARBA" id="ARBA00023306"/>
    </source>
</evidence>
<evidence type="ECO:0000256" key="11">
    <source>
        <dbReference type="ARBA" id="ARBA00022838"/>
    </source>
</evidence>
<keyword evidence="21" id="KW-1185">Reference proteome</keyword>
<keyword evidence="13" id="KW-0206">Cytoskeleton</keyword>
<feature type="compositionally biased region" description="Polar residues" evidence="19">
    <location>
        <begin position="176"/>
        <end position="187"/>
    </location>
</feature>
<keyword evidence="14" id="KW-0539">Nucleus</keyword>
<keyword evidence="15" id="KW-0131">Cell cycle</keyword>
<evidence type="ECO:0000256" key="8">
    <source>
        <dbReference type="ARBA" id="ARBA00022701"/>
    </source>
</evidence>
<evidence type="ECO:0000313" key="20">
    <source>
        <dbReference type="EMBL" id="QLQ82113.1"/>
    </source>
</evidence>
<keyword evidence="5" id="KW-0158">Chromosome</keyword>
<dbReference type="GO" id="GO:0000278">
    <property type="term" value="P:mitotic cell cycle"/>
    <property type="evidence" value="ECO:0007669"/>
    <property type="project" value="InterPro"/>
</dbReference>
<dbReference type="GO" id="GO:0005874">
    <property type="term" value="C:microtubule"/>
    <property type="evidence" value="ECO:0007669"/>
    <property type="project" value="UniProtKB-KW"/>
</dbReference>
<evidence type="ECO:0000256" key="17">
    <source>
        <dbReference type="ARBA" id="ARBA00044152"/>
    </source>
</evidence>
<evidence type="ECO:0000256" key="14">
    <source>
        <dbReference type="ARBA" id="ARBA00023242"/>
    </source>
</evidence>
<dbReference type="GO" id="GO:0072686">
    <property type="term" value="C:mitotic spindle"/>
    <property type="evidence" value="ECO:0007669"/>
    <property type="project" value="InterPro"/>
</dbReference>
<evidence type="ECO:0000256" key="1">
    <source>
        <dbReference type="ARBA" id="ARBA00004123"/>
    </source>
</evidence>
<evidence type="ECO:0000256" key="3">
    <source>
        <dbReference type="ARBA" id="ARBA00004629"/>
    </source>
</evidence>
<dbReference type="GO" id="GO:0007059">
    <property type="term" value="P:chromosome segregation"/>
    <property type="evidence" value="ECO:0007669"/>
    <property type="project" value="UniProtKB-KW"/>
</dbReference>
<dbReference type="Pfam" id="PF08651">
    <property type="entry name" value="DASH_Duo1"/>
    <property type="match status" value="1"/>
</dbReference>
<name>A0A7H9HXR4_9SACH</name>